<proteinExistence type="predicted"/>
<evidence type="ECO:0000313" key="2">
    <source>
        <dbReference type="Proteomes" id="UP000241877"/>
    </source>
</evidence>
<dbReference type="Proteomes" id="UP000241877">
    <property type="component" value="Segment"/>
</dbReference>
<accession>A0A2I6PE34</accession>
<dbReference type="EMBL" id="MG029513">
    <property type="protein sequence ID" value="AUM57985.1"/>
    <property type="molecule type" value="Genomic_DNA"/>
</dbReference>
<name>A0A2I6PE34_9CAUD</name>
<evidence type="ECO:0000313" key="1">
    <source>
        <dbReference type="EMBL" id="AUM57985.1"/>
    </source>
</evidence>
<sequence length="48" mass="5640">MKMKLNELEKDSKAKEGAKALSRIKRSGYFLFRFCKLKLIYVKLSLKS</sequence>
<organism evidence="1 2">
    <name type="scientific">Staphylococcus phage phiSa2wa_st72</name>
    <dbReference type="NCBI Taxonomy" id="2060953"/>
    <lineage>
        <taxon>Viruses</taxon>
        <taxon>Duplodnaviria</taxon>
        <taxon>Heunggongvirae</taxon>
        <taxon>Uroviricota</taxon>
        <taxon>Caudoviricetes</taxon>
        <taxon>Triavirus</taxon>
        <taxon>Triavirus P240</taxon>
    </lineage>
</organism>
<protein>
    <submittedName>
        <fullName evidence="1">Uncharacterized protein</fullName>
    </submittedName>
</protein>
<reference evidence="2" key="1">
    <citation type="submission" date="2017-10" db="EMBL/GenBank/DDBJ databases">
        <title>Characterization of PVL bacteriophage from community-associated Staphylococcus aureus in Western Australia.</title>
        <authorList>
            <person name="O'Brien F.G."/>
            <person name="Baines S.L."/>
            <person name="Howden B.P."/>
            <person name="Coombs G.W."/>
        </authorList>
    </citation>
    <scope>NUCLEOTIDE SEQUENCE [LARGE SCALE GENOMIC DNA]</scope>
</reference>